<dbReference type="AlphaFoldDB" id="A0A133UGF9"/>
<accession>A0A133UGF9</accession>
<name>A0A133UGF9_9EURY</name>
<sequence>MRKDEEKKVKDLNPLKITKNRDYLEGKASEEEINWFVNLFQILERLVEEGELKKWKLQDIPVLTGDHEIVKAEEVYFDTLPDQVSKFREDHEEVKKEFEEYSFLHSKLEEEFKEFFEEYTDVSELDMKEVCKKIVLPAVKSPPEEELRRETFKNTILPEYLRLLKEKGVADRDIRVQTKSGELRSIDETYMSKEYNPEITWEKHSDLVGISYISADYVDGDRDVEGWHDFISNCKIKWRERDYRVLAENKILDVIGNLTEKSGSREELLTLTKLTKAVLPKPGRKIWVLTKEEKMRRSDEVFFTEDYGPKENWEKNEKYSPREFLSRAYLKEGNSEEWRRFFKSCDVREEGKPNHVGYFAEQFTKERLEQKGYTGFDEGEKEGFDFKAKNRRGEEVYIEVKGMKSEDNEELTEKQSKFADAHEDSYLACIVPRIPENPELYLVENPAKEGEKKKIAIPKSVWKDFLV</sequence>
<reference evidence="2 3" key="1">
    <citation type="journal article" date="2016" name="Sci. Rep.">
        <title>Metabolic traits of an uncultured archaeal lineage -MSBL1- from brine pools of the Red Sea.</title>
        <authorList>
            <person name="Mwirichia R."/>
            <person name="Alam I."/>
            <person name="Rashid M."/>
            <person name="Vinu M."/>
            <person name="Ba-Alawi W."/>
            <person name="Anthony Kamau A."/>
            <person name="Kamanda Ngugi D."/>
            <person name="Goker M."/>
            <person name="Klenk H.P."/>
            <person name="Bajic V."/>
            <person name="Stingl U."/>
        </authorList>
    </citation>
    <scope>NUCLEOTIDE SEQUENCE [LARGE SCALE GENOMIC DNA]</scope>
    <source>
        <strain evidence="2">SCGC-AAA259E19</strain>
    </source>
</reference>
<dbReference type="Proteomes" id="UP000070284">
    <property type="component" value="Unassembled WGS sequence"/>
</dbReference>
<organism evidence="2 3">
    <name type="scientific">candidate division MSBL1 archaeon SCGC-AAA259E19</name>
    <dbReference type="NCBI Taxonomy" id="1698264"/>
    <lineage>
        <taxon>Archaea</taxon>
        <taxon>Methanobacteriati</taxon>
        <taxon>Methanobacteriota</taxon>
        <taxon>candidate division MSBL1</taxon>
    </lineage>
</organism>
<keyword evidence="3" id="KW-1185">Reference proteome</keyword>
<dbReference type="InterPro" id="IPR024975">
    <property type="entry name" value="NOV_C"/>
</dbReference>
<proteinExistence type="predicted"/>
<evidence type="ECO:0000313" key="3">
    <source>
        <dbReference type="Proteomes" id="UP000070284"/>
    </source>
</evidence>
<dbReference type="Pfam" id="PF13020">
    <property type="entry name" value="NOV_C"/>
    <property type="match status" value="1"/>
</dbReference>
<evidence type="ECO:0000259" key="1">
    <source>
        <dbReference type="Pfam" id="PF13020"/>
    </source>
</evidence>
<evidence type="ECO:0000313" key="2">
    <source>
        <dbReference type="EMBL" id="KXA93318.1"/>
    </source>
</evidence>
<dbReference type="EMBL" id="LHXO01000113">
    <property type="protein sequence ID" value="KXA93318.1"/>
    <property type="molecule type" value="Genomic_DNA"/>
</dbReference>
<gene>
    <name evidence="2" type="ORF">AKJ65_06405</name>
</gene>
<feature type="domain" description="Protein NO VEIN C-terminal" evidence="1">
    <location>
        <begin position="360"/>
        <end position="442"/>
    </location>
</feature>
<protein>
    <recommendedName>
        <fullName evidence="1">Protein NO VEIN C-terminal domain-containing protein</fullName>
    </recommendedName>
</protein>
<comment type="caution">
    <text evidence="2">The sequence shown here is derived from an EMBL/GenBank/DDBJ whole genome shotgun (WGS) entry which is preliminary data.</text>
</comment>